<dbReference type="Proteomes" id="UP000008021">
    <property type="component" value="Chromosome 11"/>
</dbReference>
<dbReference type="Gramene" id="OMERI11G08640.1">
    <property type="protein sequence ID" value="OMERI11G08640.1"/>
    <property type="gene ID" value="OMERI11G08640"/>
</dbReference>
<dbReference type="AlphaFoldDB" id="A0A0E0F4S1"/>
<protein>
    <submittedName>
        <fullName evidence="1">Uncharacterized protein</fullName>
    </submittedName>
</protein>
<reference evidence="1" key="2">
    <citation type="submission" date="2018-05" db="EMBL/GenBank/DDBJ databases">
        <title>OmerRS3 (Oryza meridionalis Reference Sequence Version 3).</title>
        <authorList>
            <person name="Zhang J."/>
            <person name="Kudrna D."/>
            <person name="Lee S."/>
            <person name="Talag J."/>
            <person name="Welchert J."/>
            <person name="Wing R.A."/>
        </authorList>
    </citation>
    <scope>NUCLEOTIDE SEQUENCE [LARGE SCALE GENOMIC DNA]</scope>
    <source>
        <strain evidence="1">cv. OR44</strain>
    </source>
</reference>
<dbReference type="HOGENOM" id="CLU_2376385_0_0_1"/>
<accession>A0A0E0F4S1</accession>
<proteinExistence type="predicted"/>
<organism evidence="1">
    <name type="scientific">Oryza meridionalis</name>
    <dbReference type="NCBI Taxonomy" id="40149"/>
    <lineage>
        <taxon>Eukaryota</taxon>
        <taxon>Viridiplantae</taxon>
        <taxon>Streptophyta</taxon>
        <taxon>Embryophyta</taxon>
        <taxon>Tracheophyta</taxon>
        <taxon>Spermatophyta</taxon>
        <taxon>Magnoliopsida</taxon>
        <taxon>Liliopsida</taxon>
        <taxon>Poales</taxon>
        <taxon>Poaceae</taxon>
        <taxon>BOP clade</taxon>
        <taxon>Oryzoideae</taxon>
        <taxon>Oryzeae</taxon>
        <taxon>Oryzinae</taxon>
        <taxon>Oryza</taxon>
    </lineage>
</organism>
<reference evidence="1" key="1">
    <citation type="submission" date="2015-04" db="UniProtKB">
        <authorList>
            <consortium name="EnsemblPlants"/>
        </authorList>
    </citation>
    <scope>IDENTIFICATION</scope>
</reference>
<evidence type="ECO:0000313" key="2">
    <source>
        <dbReference type="Proteomes" id="UP000008021"/>
    </source>
</evidence>
<name>A0A0E0F4S1_9ORYZ</name>
<keyword evidence="2" id="KW-1185">Reference proteome</keyword>
<sequence length="95" mass="10700">MVPNSSRVHTSEDKVGMVRMAGVGPEWSHSMTHTLALDTRTWPRESSWPGLIDGGVDDRRGHRSLLRGRFPKNSRVKRAWPGEILPVCTRSMTYG</sequence>
<dbReference type="EnsemblPlants" id="OMERI11G08640.1">
    <property type="protein sequence ID" value="OMERI11G08640.1"/>
    <property type="gene ID" value="OMERI11G08640"/>
</dbReference>
<evidence type="ECO:0000313" key="1">
    <source>
        <dbReference type="EnsemblPlants" id="OMERI11G08640.1"/>
    </source>
</evidence>